<dbReference type="Proteomes" id="UP000525389">
    <property type="component" value="Unassembled WGS sequence"/>
</dbReference>
<dbReference type="AlphaFoldDB" id="A0A7W8GC58"/>
<accession>A0A7W8GC58</accession>
<keyword evidence="1" id="KW-0472">Membrane</keyword>
<evidence type="ECO:0000256" key="1">
    <source>
        <dbReference type="SAM" id="Phobius"/>
    </source>
</evidence>
<evidence type="ECO:0000313" key="2">
    <source>
        <dbReference type="EMBL" id="MBB5232869.1"/>
    </source>
</evidence>
<gene>
    <name evidence="2" type="ORF">HNQ09_000286</name>
</gene>
<proteinExistence type="predicted"/>
<dbReference type="EMBL" id="JACHFN010000001">
    <property type="protein sequence ID" value="MBB5232869.1"/>
    <property type="molecule type" value="Genomic_DNA"/>
</dbReference>
<keyword evidence="3" id="KW-1185">Reference proteome</keyword>
<keyword evidence="1" id="KW-0812">Transmembrane</keyword>
<dbReference type="RefSeq" id="WP_184024417.1">
    <property type="nucleotide sequence ID" value="NZ_JACHFN010000001.1"/>
</dbReference>
<feature type="transmembrane region" description="Helical" evidence="1">
    <location>
        <begin position="57"/>
        <end position="78"/>
    </location>
</feature>
<evidence type="ECO:0000313" key="3">
    <source>
        <dbReference type="Proteomes" id="UP000525389"/>
    </source>
</evidence>
<reference evidence="2 3" key="1">
    <citation type="submission" date="2020-08" db="EMBL/GenBank/DDBJ databases">
        <title>Genomic Encyclopedia of Type Strains, Phase IV (KMG-IV): sequencing the most valuable type-strain genomes for metagenomic binning, comparative biology and taxonomic classification.</title>
        <authorList>
            <person name="Goeker M."/>
        </authorList>
    </citation>
    <scope>NUCLEOTIDE SEQUENCE [LARGE SCALE GENOMIC DNA]</scope>
    <source>
        <strain evidence="2 3">DSM 101791</strain>
    </source>
</reference>
<name>A0A7W8GC58_9DEIO</name>
<sequence length="81" mass="7923">MRGLGLALLTLLTLLLAALTLGTFASLNPGAPLWLRSLGSAEGLLSAGLGLGGVPGFARGLGLALLTSGLAGALAALWKRG</sequence>
<keyword evidence="1" id="KW-1133">Transmembrane helix</keyword>
<comment type="caution">
    <text evidence="2">The sequence shown here is derived from an EMBL/GenBank/DDBJ whole genome shotgun (WGS) entry which is preliminary data.</text>
</comment>
<protein>
    <submittedName>
        <fullName evidence="2">Uncharacterized protein</fullName>
    </submittedName>
</protein>
<organism evidence="2 3">
    <name type="scientific">Deinococcus budaensis</name>
    <dbReference type="NCBI Taxonomy" id="1665626"/>
    <lineage>
        <taxon>Bacteria</taxon>
        <taxon>Thermotogati</taxon>
        <taxon>Deinococcota</taxon>
        <taxon>Deinococci</taxon>
        <taxon>Deinococcales</taxon>
        <taxon>Deinococcaceae</taxon>
        <taxon>Deinococcus</taxon>
    </lineage>
</organism>